<gene>
    <name evidence="2" type="ORF">ZT3D7_G9573</name>
</gene>
<feature type="compositionally biased region" description="Basic and acidic residues" evidence="1">
    <location>
        <begin position="91"/>
        <end position="112"/>
    </location>
</feature>
<keyword evidence="3" id="KW-1185">Reference proteome</keyword>
<feature type="compositionally biased region" description="Acidic residues" evidence="1">
    <location>
        <begin position="45"/>
        <end position="54"/>
    </location>
</feature>
<reference evidence="2 3" key="1">
    <citation type="submission" date="2016-06" db="EMBL/GenBank/DDBJ databases">
        <authorList>
            <person name="Kjaerup R.B."/>
            <person name="Dalgaard T.S."/>
            <person name="Juul-Madsen H.R."/>
        </authorList>
    </citation>
    <scope>NUCLEOTIDE SEQUENCE [LARGE SCALE GENOMIC DNA]</scope>
</reference>
<dbReference type="EMBL" id="LT853701">
    <property type="protein sequence ID" value="SMQ54418.1"/>
    <property type="molecule type" value="Genomic_DNA"/>
</dbReference>
<evidence type="ECO:0000256" key="1">
    <source>
        <dbReference type="SAM" id="MobiDB-lite"/>
    </source>
</evidence>
<name>A0A1X7S3Z4_ZYMT9</name>
<feature type="compositionally biased region" description="Acidic residues" evidence="1">
    <location>
        <begin position="78"/>
        <end position="90"/>
    </location>
</feature>
<organism evidence="2 3">
    <name type="scientific">Zymoseptoria tritici (strain ST99CH_3D7)</name>
    <dbReference type="NCBI Taxonomy" id="1276538"/>
    <lineage>
        <taxon>Eukaryota</taxon>
        <taxon>Fungi</taxon>
        <taxon>Dikarya</taxon>
        <taxon>Ascomycota</taxon>
        <taxon>Pezizomycotina</taxon>
        <taxon>Dothideomycetes</taxon>
        <taxon>Dothideomycetidae</taxon>
        <taxon>Mycosphaerellales</taxon>
        <taxon>Mycosphaerellaceae</taxon>
        <taxon>Zymoseptoria</taxon>
    </lineage>
</organism>
<evidence type="ECO:0000313" key="2">
    <source>
        <dbReference type="EMBL" id="SMQ54418.1"/>
    </source>
</evidence>
<dbReference type="AlphaFoldDB" id="A0A1X7S3Z4"/>
<accession>A0A1X7S3Z4</accession>
<feature type="compositionally biased region" description="Basic and acidic residues" evidence="1">
    <location>
        <begin position="62"/>
        <end position="77"/>
    </location>
</feature>
<evidence type="ECO:0000313" key="3">
    <source>
        <dbReference type="Proteomes" id="UP000215127"/>
    </source>
</evidence>
<protein>
    <submittedName>
        <fullName evidence="2">Uncharacterized protein</fullName>
    </submittedName>
</protein>
<feature type="region of interest" description="Disordered" evidence="1">
    <location>
        <begin position="30"/>
        <end position="133"/>
    </location>
</feature>
<proteinExistence type="predicted"/>
<dbReference type="Proteomes" id="UP000215127">
    <property type="component" value="Chromosome 10"/>
</dbReference>
<sequence>MFTTFYVKISLCIITIIIEYFRERIGHTMSRPPVQLEQAQPVTQEVDEDKEEVEDTRKSRKKPLDVAELAKKLKAEAEAQEEPEDMEEEEMARIEKEEKDQEEDRKRYDFVRPGEGGPYDGQEYGPRGYSGAW</sequence>